<comment type="pathway">
    <text evidence="1 11">Protein modification; protein neddylation.</text>
</comment>
<protein>
    <recommendedName>
        <fullName evidence="3 11">NEDD8-activating enzyme E1 catalytic subunit</fullName>
        <ecNumber evidence="8 11">6.2.1.64</ecNumber>
    </recommendedName>
</protein>
<dbReference type="GO" id="GO:0045116">
    <property type="term" value="P:protein neddylation"/>
    <property type="evidence" value="ECO:0007669"/>
    <property type="project" value="UniProtKB-UniRule"/>
</dbReference>
<dbReference type="OrthoDB" id="10255449at2759"/>
<evidence type="ECO:0000256" key="11">
    <source>
        <dbReference type="RuleBase" id="RU368009"/>
    </source>
</evidence>
<dbReference type="Pfam" id="PF00899">
    <property type="entry name" value="ThiF"/>
    <property type="match status" value="1"/>
</dbReference>
<dbReference type="EMBL" id="CACVBM020001906">
    <property type="protein sequence ID" value="CAA7061957.1"/>
    <property type="molecule type" value="Genomic_DNA"/>
</dbReference>
<evidence type="ECO:0000256" key="8">
    <source>
        <dbReference type="ARBA" id="ARBA00023624"/>
    </source>
</evidence>
<feature type="active site" description="Glycyl thioester intermediate" evidence="10">
    <location>
        <position position="211"/>
    </location>
</feature>
<comment type="catalytic activity">
    <reaction evidence="9 11">
        <text>ATP + [NEDD8 protein] + [E1 NEDD8-activating enzyme]-L-cysteine = AMP + diphosphate + [E1 NEDD8-activating enzyme]-S-[NEDD8 protein]-yl-L-cysteine.</text>
        <dbReference type="EC" id="6.2.1.64"/>
    </reaction>
</comment>
<keyword evidence="5 11" id="KW-0547">Nucleotide-binding</keyword>
<dbReference type="InterPro" id="IPR030468">
    <property type="entry name" value="Uba3_N"/>
</dbReference>
<dbReference type="Gene3D" id="1.10.10.520">
    <property type="entry name" value="Ubiquitin activating enzymes (Uba3). Chain: B, domain 2"/>
    <property type="match status" value="1"/>
</dbReference>
<sequence>MADLDVPQSKSRDLDKLLLRPGNLVGPDFYPGTELRDDIREYVRILVVGAGGLGCELLKDLALSGFRNLDVIDMDRIEVTNLNRQFLFRLEDVGKPKAEVAAKRVMERVSGVEIVPHFSRIEDKELEFYNNFSIIALGLDSIEARRYINGVACGFLEYDEDDTPRRETIKPMVDGGTEGFKGHARVIVPGVTPCFECTIWLFPPQVKFPLCTLAETPRNAAHCIEYAHLIKWPEVHGGKSFDPDEPEHMKWVYDEAIKRAELFGIPGVTYSLTQGVVKNIIPAIASTNAIISAACALETLKIVSGCSKTLANYLTYNGGEGLHTKVTEFVRDKDCLVCGPGILIELDTSITLQKFIDMLEEHPKLLLSKASVKHGKDSLYMQAPPVLEEMHRPNLSKTLYDLMGRVQKDTVHVFGTALKNEEKHSSLTKLRVVFKGVDGVTDMDTAIGA</sequence>
<keyword evidence="7 11" id="KW-0067">ATP-binding</keyword>
<dbReference type="InterPro" id="IPR045886">
    <property type="entry name" value="ThiF/MoeB/HesA"/>
</dbReference>
<dbReference type="AlphaFoldDB" id="A0A6D2KY48"/>
<evidence type="ECO:0000259" key="12">
    <source>
        <dbReference type="SMART" id="SM01181"/>
    </source>
</evidence>
<keyword evidence="4 11" id="KW-0436">Ligase</keyword>
<comment type="similarity">
    <text evidence="2 11">Belongs to the ubiquitin-activating E1 family. UBA3 subfamily.</text>
</comment>
<evidence type="ECO:0000256" key="7">
    <source>
        <dbReference type="ARBA" id="ARBA00022840"/>
    </source>
</evidence>
<keyword evidence="14" id="KW-1185">Reference proteome</keyword>
<evidence type="ECO:0000313" key="13">
    <source>
        <dbReference type="EMBL" id="CAA7061957.1"/>
    </source>
</evidence>
<dbReference type="FunFam" id="3.10.290.20:FF:000006">
    <property type="entry name" value="NEDD8-activating enzyme E1 catalytic subunit"/>
    <property type="match status" value="1"/>
</dbReference>
<dbReference type="GO" id="GO:0019781">
    <property type="term" value="F:NEDD8 activating enzyme activity"/>
    <property type="evidence" value="ECO:0007669"/>
    <property type="project" value="UniProtKB-UniRule"/>
</dbReference>
<dbReference type="PANTHER" id="PTHR10953">
    <property type="entry name" value="UBIQUITIN-ACTIVATING ENZYME E1"/>
    <property type="match status" value="1"/>
</dbReference>
<gene>
    <name evidence="13" type="ORF">MERR_LOCUS49193</name>
</gene>
<comment type="caution">
    <text evidence="13">The sequence shown here is derived from an EMBL/GenBank/DDBJ whole genome shotgun (WGS) entry which is preliminary data.</text>
</comment>
<feature type="domain" description="E2 binding" evidence="12">
    <location>
        <begin position="344"/>
        <end position="435"/>
    </location>
</feature>
<dbReference type="InterPro" id="IPR023318">
    <property type="entry name" value="Ub_act_enz_dom_a_sf"/>
</dbReference>
<keyword evidence="6 11" id="KW-0833">Ubl conjugation pathway</keyword>
<dbReference type="GO" id="GO:0005524">
    <property type="term" value="F:ATP binding"/>
    <property type="evidence" value="ECO:0007669"/>
    <property type="project" value="UniProtKB-UniRule"/>
</dbReference>
<evidence type="ECO:0000256" key="1">
    <source>
        <dbReference type="ARBA" id="ARBA00005032"/>
    </source>
</evidence>
<evidence type="ECO:0000256" key="6">
    <source>
        <dbReference type="ARBA" id="ARBA00022786"/>
    </source>
</evidence>
<dbReference type="SMART" id="SM01181">
    <property type="entry name" value="E2_bind"/>
    <property type="match status" value="1"/>
</dbReference>
<reference evidence="13" key="1">
    <citation type="submission" date="2020-01" db="EMBL/GenBank/DDBJ databases">
        <authorList>
            <person name="Mishra B."/>
        </authorList>
    </citation>
    <scope>NUCLEOTIDE SEQUENCE [LARGE SCALE GENOMIC DNA]</scope>
</reference>
<evidence type="ECO:0000256" key="2">
    <source>
        <dbReference type="ARBA" id="ARBA00006310"/>
    </source>
</evidence>
<dbReference type="Gene3D" id="3.10.290.20">
    <property type="entry name" value="Ubiquitin-like 2 activating enzyme e1b. Chain: B, domain 3"/>
    <property type="match status" value="1"/>
</dbReference>
<accession>A0A6D2KY48</accession>
<dbReference type="InterPro" id="IPR035985">
    <property type="entry name" value="Ubiquitin-activating_enz"/>
</dbReference>
<dbReference type="EC" id="6.2.1.64" evidence="8 11"/>
<dbReference type="CDD" id="cd01488">
    <property type="entry name" value="Uba3_RUB"/>
    <property type="match status" value="1"/>
</dbReference>
<dbReference type="FunFam" id="1.10.10.520:FF:000001">
    <property type="entry name" value="NEDD8-activating enzyme E1 catalytic subunit"/>
    <property type="match status" value="1"/>
</dbReference>
<dbReference type="Proteomes" id="UP000467841">
    <property type="component" value="Unassembled WGS sequence"/>
</dbReference>
<dbReference type="InterPro" id="IPR000594">
    <property type="entry name" value="ThiF_NAD_FAD-bd"/>
</dbReference>
<dbReference type="InterPro" id="IPR014929">
    <property type="entry name" value="E2-binding"/>
</dbReference>
<dbReference type="PROSITE" id="PS00865">
    <property type="entry name" value="UBIQUITIN_ACTIVAT_2"/>
    <property type="match status" value="1"/>
</dbReference>
<evidence type="ECO:0000256" key="4">
    <source>
        <dbReference type="ARBA" id="ARBA00022598"/>
    </source>
</evidence>
<dbReference type="SUPFAM" id="SSF69572">
    <property type="entry name" value="Activating enzymes of the ubiquitin-like proteins"/>
    <property type="match status" value="1"/>
</dbReference>
<organism evidence="13 14">
    <name type="scientific">Microthlaspi erraticum</name>
    <dbReference type="NCBI Taxonomy" id="1685480"/>
    <lineage>
        <taxon>Eukaryota</taxon>
        <taxon>Viridiplantae</taxon>
        <taxon>Streptophyta</taxon>
        <taxon>Embryophyta</taxon>
        <taxon>Tracheophyta</taxon>
        <taxon>Spermatophyta</taxon>
        <taxon>Magnoliopsida</taxon>
        <taxon>eudicotyledons</taxon>
        <taxon>Gunneridae</taxon>
        <taxon>Pentapetalae</taxon>
        <taxon>rosids</taxon>
        <taxon>malvids</taxon>
        <taxon>Brassicales</taxon>
        <taxon>Brassicaceae</taxon>
        <taxon>Coluteocarpeae</taxon>
        <taxon>Microthlaspi</taxon>
    </lineage>
</organism>
<evidence type="ECO:0000256" key="3">
    <source>
        <dbReference type="ARBA" id="ARBA00015203"/>
    </source>
</evidence>
<proteinExistence type="inferred from homology"/>
<evidence type="ECO:0000313" key="14">
    <source>
        <dbReference type="Proteomes" id="UP000467841"/>
    </source>
</evidence>
<evidence type="ECO:0000256" key="10">
    <source>
        <dbReference type="PROSITE-ProRule" id="PRU10132"/>
    </source>
</evidence>
<name>A0A6D2KY48_9BRAS</name>
<dbReference type="GO" id="GO:0005737">
    <property type="term" value="C:cytoplasm"/>
    <property type="evidence" value="ECO:0007669"/>
    <property type="project" value="TreeGrafter"/>
</dbReference>
<dbReference type="UniPathway" id="UPA00885"/>
<evidence type="ECO:0000256" key="9">
    <source>
        <dbReference type="ARBA" id="ARBA00024626"/>
    </source>
</evidence>
<dbReference type="Gene3D" id="3.40.50.720">
    <property type="entry name" value="NAD(P)-binding Rossmann-like Domain"/>
    <property type="match status" value="1"/>
</dbReference>
<dbReference type="InterPro" id="IPR033127">
    <property type="entry name" value="UBQ-activ_enz_E1_Cys_AS"/>
</dbReference>
<dbReference type="Pfam" id="PF08825">
    <property type="entry name" value="E2_bind"/>
    <property type="match status" value="1"/>
</dbReference>
<evidence type="ECO:0000256" key="5">
    <source>
        <dbReference type="ARBA" id="ARBA00022741"/>
    </source>
</evidence>
<dbReference type="PANTHER" id="PTHR10953:SF6">
    <property type="entry name" value="NEDD8-ACTIVATING ENZYME E1 CATALYTIC SUBUNIT"/>
    <property type="match status" value="1"/>
</dbReference>
<dbReference type="GO" id="GO:0005634">
    <property type="term" value="C:nucleus"/>
    <property type="evidence" value="ECO:0007669"/>
    <property type="project" value="TreeGrafter"/>
</dbReference>
<comment type="function">
    <text evidence="11">Catalytic subunit of the dimeric E1 enzyme, which activates NEDD8.</text>
</comment>